<dbReference type="AlphaFoldDB" id="A0A8T1RG18"/>
<evidence type="ECO:0000313" key="9">
    <source>
        <dbReference type="Proteomes" id="UP000811609"/>
    </source>
</evidence>
<dbReference type="PANTHER" id="PTHR31113:SF32">
    <property type="entry name" value="UPF0496 PLANT-LIKE PROTEIN"/>
    <property type="match status" value="1"/>
</dbReference>
<organism evidence="8 9">
    <name type="scientific">Carya illinoinensis</name>
    <name type="common">Pecan</name>
    <dbReference type="NCBI Taxonomy" id="32201"/>
    <lineage>
        <taxon>Eukaryota</taxon>
        <taxon>Viridiplantae</taxon>
        <taxon>Streptophyta</taxon>
        <taxon>Embryophyta</taxon>
        <taxon>Tracheophyta</taxon>
        <taxon>Spermatophyta</taxon>
        <taxon>Magnoliopsida</taxon>
        <taxon>eudicotyledons</taxon>
        <taxon>Gunneridae</taxon>
        <taxon>Pentapetalae</taxon>
        <taxon>rosids</taxon>
        <taxon>fabids</taxon>
        <taxon>Fagales</taxon>
        <taxon>Juglandaceae</taxon>
        <taxon>Carya</taxon>
    </lineage>
</organism>
<keyword evidence="3 7" id="KW-0812">Transmembrane</keyword>
<dbReference type="InterPro" id="IPR007749">
    <property type="entry name" value="DUF677"/>
</dbReference>
<sequence length="350" mass="39882">MVSNSSKTHFTADMSAHEVALELDVDVESGDATVVGEPQLVSSDSIKEIVKCLDEINLEMANFNLKCKEDIWNNHEFFLFLEDYFQNSLRALDFCAALKDCLKRTRDNQLIVAINSFEEEVEDVLDGVEYVKTLRELRKFKDAEDPFTDEFFQLLGSVYEEHESMLEKLKPWKTKLDKELKHMKRWKKVSLLVVAFVLVLVSVLVSTVVLAAIKTPAWAKVLTGLLSSVPTGYLVHVCNSFFKSLLSALEGKRGVISSMRDGTRTTKKDLGNIKALIHKLRNETDSMLDTTDLALGEKEAVTVVIPEIQKRLEMLTNTAQNLRDNADRCRDNSVGWRKLVLRSMFRRERD</sequence>
<proteinExistence type="inferred from homology"/>
<dbReference type="GO" id="GO:0016020">
    <property type="term" value="C:membrane"/>
    <property type="evidence" value="ECO:0007669"/>
    <property type="project" value="UniProtKB-SubCell"/>
</dbReference>
<comment type="caution">
    <text evidence="8">The sequence shown here is derived from an EMBL/GenBank/DDBJ whole genome shotgun (WGS) entry which is preliminary data.</text>
</comment>
<keyword evidence="9" id="KW-1185">Reference proteome</keyword>
<keyword evidence="4 7" id="KW-1133">Transmembrane helix</keyword>
<feature type="coiled-coil region" evidence="6">
    <location>
        <begin position="305"/>
        <end position="332"/>
    </location>
</feature>
<protein>
    <submittedName>
        <fullName evidence="8">Uncharacterized protein</fullName>
    </submittedName>
</protein>
<evidence type="ECO:0000256" key="5">
    <source>
        <dbReference type="ARBA" id="ARBA00023136"/>
    </source>
</evidence>
<gene>
    <name evidence="8" type="ORF">CIPAW_01G032700</name>
</gene>
<evidence type="ECO:0000313" key="8">
    <source>
        <dbReference type="EMBL" id="KAG6666470.1"/>
    </source>
</evidence>
<evidence type="ECO:0000256" key="3">
    <source>
        <dbReference type="ARBA" id="ARBA00022692"/>
    </source>
</evidence>
<comment type="subcellular location">
    <subcellularLocation>
        <location evidence="1">Membrane</location>
    </subcellularLocation>
</comment>
<evidence type="ECO:0000256" key="6">
    <source>
        <dbReference type="SAM" id="Coils"/>
    </source>
</evidence>
<evidence type="ECO:0000256" key="2">
    <source>
        <dbReference type="ARBA" id="ARBA00009074"/>
    </source>
</evidence>
<evidence type="ECO:0000256" key="7">
    <source>
        <dbReference type="SAM" id="Phobius"/>
    </source>
</evidence>
<dbReference type="Pfam" id="PF05055">
    <property type="entry name" value="DUF677"/>
    <property type="match status" value="1"/>
</dbReference>
<dbReference type="Proteomes" id="UP000811609">
    <property type="component" value="Chromosome 1"/>
</dbReference>
<name>A0A8T1RG18_CARIL</name>
<reference evidence="8" key="1">
    <citation type="submission" date="2020-12" db="EMBL/GenBank/DDBJ databases">
        <title>WGS assembly of Carya illinoinensis cv. Pawnee.</title>
        <authorList>
            <person name="Platts A."/>
            <person name="Shu S."/>
            <person name="Wright S."/>
            <person name="Barry K."/>
            <person name="Edger P."/>
            <person name="Pires J.C."/>
            <person name="Schmutz J."/>
        </authorList>
    </citation>
    <scope>NUCLEOTIDE SEQUENCE</scope>
    <source>
        <tissue evidence="8">Leaf</tissue>
    </source>
</reference>
<keyword evidence="5 7" id="KW-0472">Membrane</keyword>
<comment type="similarity">
    <text evidence="2">Belongs to the UPF0496 family.</text>
</comment>
<dbReference type="EMBL" id="CM031809">
    <property type="protein sequence ID" value="KAG6666470.1"/>
    <property type="molecule type" value="Genomic_DNA"/>
</dbReference>
<feature type="transmembrane region" description="Helical" evidence="7">
    <location>
        <begin position="189"/>
        <end position="213"/>
    </location>
</feature>
<dbReference type="PANTHER" id="PTHR31113">
    <property type="entry name" value="UPF0496 PROTEIN 3-RELATED"/>
    <property type="match status" value="1"/>
</dbReference>
<evidence type="ECO:0000256" key="4">
    <source>
        <dbReference type="ARBA" id="ARBA00022989"/>
    </source>
</evidence>
<evidence type="ECO:0000256" key="1">
    <source>
        <dbReference type="ARBA" id="ARBA00004370"/>
    </source>
</evidence>
<keyword evidence="6" id="KW-0175">Coiled coil</keyword>
<accession>A0A8T1RG18</accession>